<keyword evidence="2 7" id="KW-0963">Cytoplasm</keyword>
<dbReference type="PANTHER" id="PTHR11252:SF0">
    <property type="entry name" value="POLYRIBONUCLEOTIDE NUCLEOTIDYLTRANSFERASE 1, MITOCHONDRIAL"/>
    <property type="match status" value="1"/>
</dbReference>
<dbReference type="NCBIfam" id="NF008805">
    <property type="entry name" value="PRK11824.1"/>
    <property type="match status" value="1"/>
</dbReference>
<dbReference type="GO" id="GO:0005829">
    <property type="term" value="C:cytosol"/>
    <property type="evidence" value="ECO:0007669"/>
    <property type="project" value="TreeGrafter"/>
</dbReference>
<dbReference type="InterPro" id="IPR012162">
    <property type="entry name" value="PNPase"/>
</dbReference>
<dbReference type="GO" id="GO:0006396">
    <property type="term" value="P:RNA processing"/>
    <property type="evidence" value="ECO:0007669"/>
    <property type="project" value="InterPro"/>
</dbReference>
<keyword evidence="8" id="KW-0175">Coiled coil</keyword>
<evidence type="ECO:0000313" key="10">
    <source>
        <dbReference type="EMBL" id="AXN02673.1"/>
    </source>
</evidence>
<dbReference type="InterPro" id="IPR001247">
    <property type="entry name" value="ExoRNase_PH_dom1"/>
</dbReference>
<evidence type="ECO:0000259" key="9">
    <source>
        <dbReference type="PROSITE" id="PS50126"/>
    </source>
</evidence>
<dbReference type="Pfam" id="PF00575">
    <property type="entry name" value="S1"/>
    <property type="match status" value="1"/>
</dbReference>
<dbReference type="HAMAP" id="MF_01595">
    <property type="entry name" value="PNPase"/>
    <property type="match status" value="1"/>
</dbReference>
<feature type="coiled-coil region" evidence="8">
    <location>
        <begin position="271"/>
        <end position="298"/>
    </location>
</feature>
<dbReference type="Gene3D" id="2.40.50.140">
    <property type="entry name" value="Nucleic acid-binding proteins"/>
    <property type="match status" value="1"/>
</dbReference>
<comment type="cofactor">
    <cofactor evidence="7">
        <name>Mg(2+)</name>
        <dbReference type="ChEBI" id="CHEBI:18420"/>
    </cofactor>
</comment>
<dbReference type="SMART" id="SM00316">
    <property type="entry name" value="S1"/>
    <property type="match status" value="1"/>
</dbReference>
<dbReference type="Pfam" id="PF03725">
    <property type="entry name" value="RNase_PH_C"/>
    <property type="match status" value="1"/>
</dbReference>
<dbReference type="GO" id="GO:0003723">
    <property type="term" value="F:RNA binding"/>
    <property type="evidence" value="ECO:0007669"/>
    <property type="project" value="UniProtKB-UniRule"/>
</dbReference>
<dbReference type="InterPro" id="IPR015847">
    <property type="entry name" value="ExoRNase_PH_dom2"/>
</dbReference>
<evidence type="ECO:0000256" key="7">
    <source>
        <dbReference type="HAMAP-Rule" id="MF_01595"/>
    </source>
</evidence>
<dbReference type="InterPro" id="IPR036612">
    <property type="entry name" value="KH_dom_type_1_sf"/>
</dbReference>
<dbReference type="InterPro" id="IPR004087">
    <property type="entry name" value="KH_dom"/>
</dbReference>
<feature type="binding site" evidence="7">
    <location>
        <position position="493"/>
    </location>
    <ligand>
        <name>Mg(2+)</name>
        <dbReference type="ChEBI" id="CHEBI:18420"/>
    </ligand>
</feature>
<evidence type="ECO:0000313" key="11">
    <source>
        <dbReference type="Proteomes" id="UP000257017"/>
    </source>
</evidence>
<dbReference type="SUPFAM" id="SSF50249">
    <property type="entry name" value="Nucleic acid-binding proteins"/>
    <property type="match status" value="1"/>
</dbReference>
<keyword evidence="3 7" id="KW-0808">Transferase</keyword>
<dbReference type="EC" id="2.7.7.8" evidence="7"/>
<keyword evidence="7" id="KW-0479">Metal-binding</keyword>
<sequence length="703" mass="80043">MRKKLIKETIFLNDGKYITLETGQLAKQADGSILIRMGNTILLATVVISKEEKEGVNFIPLTIDYREKYSAIGKIPGGYLKREGRHTEEEIMTMRLIDRVLRPIFPKDLYKDIQILISLLSYDKRILPDVLAGLAASSALYISEIPFKKPVAIVRIIRINNSFILNPGIEQLKTSNFELIIGGSNSSILMIEGEMKEISELELLKAIKYAHKHIKSQISAQKRLRKQIKIKTNKRINSIQNKNIFNKKIIKFITKRIKKIFLNSYSKSKRSEKLENLLKQVKNKMHQCSEKISLENENEIKNSYNELKNKIILDIMFKTNKRLDGRKFNKIRDIWCKVDFLPVVHGSALFTRGETQALSTLTLGSYSDVKKIDSVIEQDKQKFYLHYNFHPFSTGEIRLVRGISRREIGHGNLAKRALKNIIPNNNPYTIRIVADVLESNGSSSMATVCASTLALMDAGIPILRPVAGLAVGLILKKSTGEKIVLSDILGEEDSLGDMDFKIAGTNLGITACQMDVKVECLNIEILAKILVKAKIGRLFILRKMLKTIPNHRQFLKPHSPKIYAFTIPKYFIGSVIGTGGKQINEIQNETNTSIFIEEKNNLGRIEIIGKKNEEIKKAGILIKSSIFFPKIGYIYKAKIKSIKDFLVFIEFSKGIESILHIYEINLKKFEILEYFLKIGDIIYVKYLGVDNKNGKMIFSNKYF</sequence>
<evidence type="ECO:0000256" key="5">
    <source>
        <dbReference type="ARBA" id="ARBA00022842"/>
    </source>
</evidence>
<comment type="subcellular location">
    <subcellularLocation>
        <location evidence="7">Cytoplasm</location>
    </subcellularLocation>
</comment>
<dbReference type="CDD" id="cd02393">
    <property type="entry name" value="KH-I_PNPase"/>
    <property type="match status" value="1"/>
</dbReference>
<comment type="function">
    <text evidence="7">Involved in mRNA degradation. Catalyzes the phosphorolysis of single-stranded polyribonucleotides processively in the 3'- to 5'-direction.</text>
</comment>
<dbReference type="Gene3D" id="3.30.230.70">
    <property type="entry name" value="GHMP Kinase, N-terminal domain"/>
    <property type="match status" value="2"/>
</dbReference>
<dbReference type="FunFam" id="3.30.230.70:FF:000001">
    <property type="entry name" value="Polyribonucleotide nucleotidyltransferase"/>
    <property type="match status" value="1"/>
</dbReference>
<dbReference type="CDD" id="cd11364">
    <property type="entry name" value="RNase_PH_PNPase_2"/>
    <property type="match status" value="1"/>
</dbReference>
<dbReference type="PANTHER" id="PTHR11252">
    <property type="entry name" value="POLYRIBONUCLEOTIDE NUCLEOTIDYLTRANSFERASE"/>
    <property type="match status" value="1"/>
</dbReference>
<dbReference type="SUPFAM" id="SSF55666">
    <property type="entry name" value="Ribonuclease PH domain 2-like"/>
    <property type="match status" value="2"/>
</dbReference>
<protein>
    <recommendedName>
        <fullName evidence="7">Polyribonucleotide nucleotidyltransferase</fullName>
        <ecNumber evidence="7">2.7.7.8</ecNumber>
    </recommendedName>
    <alternativeName>
        <fullName evidence="7">Polynucleotide phosphorylase</fullName>
        <shortName evidence="7">PNPase</shortName>
    </alternativeName>
</protein>
<dbReference type="InterPro" id="IPR012340">
    <property type="entry name" value="NA-bd_OB-fold"/>
</dbReference>
<evidence type="ECO:0000256" key="8">
    <source>
        <dbReference type="SAM" id="Coils"/>
    </source>
</evidence>
<dbReference type="SUPFAM" id="SSF54791">
    <property type="entry name" value="Eukaryotic type KH-domain (KH-domain type I)"/>
    <property type="match status" value="1"/>
</dbReference>
<dbReference type="InterPro" id="IPR004088">
    <property type="entry name" value="KH_dom_type_1"/>
</dbReference>
<dbReference type="Pfam" id="PF00013">
    <property type="entry name" value="KH_1"/>
    <property type="match status" value="1"/>
</dbReference>
<dbReference type="SUPFAM" id="SSF54211">
    <property type="entry name" value="Ribosomal protein S5 domain 2-like"/>
    <property type="match status" value="2"/>
</dbReference>
<proteinExistence type="inferred from homology"/>
<dbReference type="Pfam" id="PF01138">
    <property type="entry name" value="RNase_PH"/>
    <property type="match status" value="2"/>
</dbReference>
<dbReference type="SMART" id="SM00322">
    <property type="entry name" value="KH"/>
    <property type="match status" value="1"/>
</dbReference>
<evidence type="ECO:0000256" key="4">
    <source>
        <dbReference type="ARBA" id="ARBA00022695"/>
    </source>
</evidence>
<dbReference type="Gene3D" id="3.30.1370.10">
    <property type="entry name" value="K Homology domain, type 1"/>
    <property type="match status" value="1"/>
</dbReference>
<dbReference type="InterPro" id="IPR036345">
    <property type="entry name" value="ExoRNase_PH_dom2_sf"/>
</dbReference>
<dbReference type="InterPro" id="IPR020568">
    <property type="entry name" value="Ribosomal_Su5_D2-typ_SF"/>
</dbReference>
<keyword evidence="6 7" id="KW-0694">RNA-binding</keyword>
<dbReference type="InterPro" id="IPR015848">
    <property type="entry name" value="PNPase_PH_RNA-bd_bac/org-type"/>
</dbReference>
<reference evidence="10 11" key="1">
    <citation type="submission" date="2018-03" db="EMBL/GenBank/DDBJ databases">
        <title>A parallel universe: an anciently diverged bacterial symbiosis in a Hawaiian planthopper (Hemiptera: Cixiidae) reveals rearranged nutritional responsibilities.</title>
        <authorList>
            <person name="Bennett G."/>
            <person name="Mao M."/>
        </authorList>
    </citation>
    <scope>NUCLEOTIDE SEQUENCE [LARGE SCALE GENOMIC DNA]</scope>
    <source>
        <strain evidence="10 11">OLIH</strain>
    </source>
</reference>
<evidence type="ECO:0000256" key="2">
    <source>
        <dbReference type="ARBA" id="ARBA00022490"/>
    </source>
</evidence>
<dbReference type="NCBIfam" id="TIGR03591">
    <property type="entry name" value="polynuc_phos"/>
    <property type="match status" value="1"/>
</dbReference>
<dbReference type="Pfam" id="PF03726">
    <property type="entry name" value="PNPase"/>
    <property type="match status" value="1"/>
</dbReference>
<keyword evidence="5 7" id="KW-0460">Magnesium</keyword>
<evidence type="ECO:0000256" key="6">
    <source>
        <dbReference type="ARBA" id="ARBA00022884"/>
    </source>
</evidence>
<dbReference type="InterPro" id="IPR027408">
    <property type="entry name" value="PNPase/RNase_PH_dom_sf"/>
</dbReference>
<accession>A0A346E118</accession>
<dbReference type="PROSITE" id="PS50084">
    <property type="entry name" value="KH_TYPE_1"/>
    <property type="match status" value="1"/>
</dbReference>
<feature type="binding site" evidence="7">
    <location>
        <position position="499"/>
    </location>
    <ligand>
        <name>Mg(2+)</name>
        <dbReference type="ChEBI" id="CHEBI:18420"/>
    </ligand>
</feature>
<comment type="catalytic activity">
    <reaction evidence="7">
        <text>RNA(n+1) + phosphate = RNA(n) + a ribonucleoside 5'-diphosphate</text>
        <dbReference type="Rhea" id="RHEA:22096"/>
        <dbReference type="Rhea" id="RHEA-COMP:14527"/>
        <dbReference type="Rhea" id="RHEA-COMP:17342"/>
        <dbReference type="ChEBI" id="CHEBI:43474"/>
        <dbReference type="ChEBI" id="CHEBI:57930"/>
        <dbReference type="ChEBI" id="CHEBI:140395"/>
        <dbReference type="EC" id="2.7.7.8"/>
    </reaction>
</comment>
<dbReference type="GO" id="GO:0000175">
    <property type="term" value="F:3'-5'-RNA exonuclease activity"/>
    <property type="evidence" value="ECO:0007669"/>
    <property type="project" value="TreeGrafter"/>
</dbReference>
<dbReference type="GO" id="GO:0000287">
    <property type="term" value="F:magnesium ion binding"/>
    <property type="evidence" value="ECO:0007669"/>
    <property type="project" value="UniProtKB-UniRule"/>
</dbReference>
<dbReference type="OrthoDB" id="9804305at2"/>
<dbReference type="AlphaFoldDB" id="A0A346E118"/>
<dbReference type="EMBL" id="CP028359">
    <property type="protein sequence ID" value="AXN02673.1"/>
    <property type="molecule type" value="Genomic_DNA"/>
</dbReference>
<evidence type="ECO:0000256" key="3">
    <source>
        <dbReference type="ARBA" id="ARBA00022679"/>
    </source>
</evidence>
<dbReference type="GO" id="GO:0006402">
    <property type="term" value="P:mRNA catabolic process"/>
    <property type="evidence" value="ECO:0007669"/>
    <property type="project" value="UniProtKB-UniRule"/>
</dbReference>
<comment type="similarity">
    <text evidence="1 7">Belongs to the polyribonucleotide nucleotidyltransferase family.</text>
</comment>
<name>A0A346E118_9FLAO</name>
<dbReference type="PROSITE" id="PS50126">
    <property type="entry name" value="S1"/>
    <property type="match status" value="1"/>
</dbReference>
<dbReference type="Proteomes" id="UP000257017">
    <property type="component" value="Chromosome"/>
</dbReference>
<dbReference type="InterPro" id="IPR003029">
    <property type="entry name" value="S1_domain"/>
</dbReference>
<evidence type="ECO:0000256" key="1">
    <source>
        <dbReference type="ARBA" id="ARBA00007404"/>
    </source>
</evidence>
<dbReference type="GO" id="GO:0004654">
    <property type="term" value="F:polyribonucleotide nucleotidyltransferase activity"/>
    <property type="evidence" value="ECO:0007669"/>
    <property type="project" value="UniProtKB-UniRule"/>
</dbReference>
<dbReference type="RefSeq" id="WP_158380379.1">
    <property type="nucleotide sequence ID" value="NZ_CP028359.1"/>
</dbReference>
<gene>
    <name evidence="7" type="primary">pnp</name>
    <name evidence="10" type="ORF">C9I73_136</name>
</gene>
<dbReference type="FunFam" id="3.30.1370.10:FF:000001">
    <property type="entry name" value="Polyribonucleotide nucleotidyltransferase"/>
    <property type="match status" value="1"/>
</dbReference>
<feature type="domain" description="S1 motif" evidence="9">
    <location>
        <begin position="632"/>
        <end position="701"/>
    </location>
</feature>
<organism evidence="10 11">
    <name type="scientific">Candidatus Karelsulcia muelleri</name>
    <dbReference type="NCBI Taxonomy" id="336810"/>
    <lineage>
        <taxon>Bacteria</taxon>
        <taxon>Pseudomonadati</taxon>
        <taxon>Bacteroidota</taxon>
        <taxon>Flavobacteriia</taxon>
        <taxon>Flavobacteriales</taxon>
        <taxon>Candidatus Karelsulcia</taxon>
    </lineage>
</organism>
<keyword evidence="4 7" id="KW-0548">Nucleotidyltransferase</keyword>
<dbReference type="PIRSF" id="PIRSF005499">
    <property type="entry name" value="PNPase"/>
    <property type="match status" value="1"/>
</dbReference>